<dbReference type="InParanoid" id="A0A0C3ISR3"/>
<name>A0A0C3ISR3_PISTI</name>
<proteinExistence type="predicted"/>
<evidence type="ECO:0000313" key="3">
    <source>
        <dbReference type="Proteomes" id="UP000054217"/>
    </source>
</evidence>
<gene>
    <name evidence="2" type="ORF">M404DRAFT_1004252</name>
</gene>
<evidence type="ECO:0000313" key="2">
    <source>
        <dbReference type="EMBL" id="KIN99937.1"/>
    </source>
</evidence>
<feature type="compositionally biased region" description="Low complexity" evidence="1">
    <location>
        <begin position="36"/>
        <end position="58"/>
    </location>
</feature>
<reference evidence="3" key="2">
    <citation type="submission" date="2015-01" db="EMBL/GenBank/DDBJ databases">
        <title>Evolutionary Origins and Diversification of the Mycorrhizal Mutualists.</title>
        <authorList>
            <consortium name="DOE Joint Genome Institute"/>
            <consortium name="Mycorrhizal Genomics Consortium"/>
            <person name="Kohler A."/>
            <person name="Kuo A."/>
            <person name="Nagy L.G."/>
            <person name="Floudas D."/>
            <person name="Copeland A."/>
            <person name="Barry K.W."/>
            <person name="Cichocki N."/>
            <person name="Veneault-Fourrey C."/>
            <person name="LaButti K."/>
            <person name="Lindquist E.A."/>
            <person name="Lipzen A."/>
            <person name="Lundell T."/>
            <person name="Morin E."/>
            <person name="Murat C."/>
            <person name="Riley R."/>
            <person name="Ohm R."/>
            <person name="Sun H."/>
            <person name="Tunlid A."/>
            <person name="Henrissat B."/>
            <person name="Grigoriev I.V."/>
            <person name="Hibbett D.S."/>
            <person name="Martin F."/>
        </authorList>
    </citation>
    <scope>NUCLEOTIDE SEQUENCE [LARGE SCALE GENOMIC DNA]</scope>
    <source>
        <strain evidence="3">Marx 270</strain>
    </source>
</reference>
<accession>A0A0C3ISR3</accession>
<sequence>MSLNANAFSDTPFRRRAPSPKPRRPHNDVTLLHPMPRTLPSSRSWTRPSSPLTKTPVQ</sequence>
<dbReference type="Proteomes" id="UP000054217">
    <property type="component" value="Unassembled WGS sequence"/>
</dbReference>
<reference evidence="2 3" key="1">
    <citation type="submission" date="2014-04" db="EMBL/GenBank/DDBJ databases">
        <authorList>
            <consortium name="DOE Joint Genome Institute"/>
            <person name="Kuo A."/>
            <person name="Kohler A."/>
            <person name="Costa M.D."/>
            <person name="Nagy L.G."/>
            <person name="Floudas D."/>
            <person name="Copeland A."/>
            <person name="Barry K.W."/>
            <person name="Cichocki N."/>
            <person name="Veneault-Fourrey C."/>
            <person name="LaButti K."/>
            <person name="Lindquist E.A."/>
            <person name="Lipzen A."/>
            <person name="Lundell T."/>
            <person name="Morin E."/>
            <person name="Murat C."/>
            <person name="Sun H."/>
            <person name="Tunlid A."/>
            <person name="Henrissat B."/>
            <person name="Grigoriev I.V."/>
            <person name="Hibbett D.S."/>
            <person name="Martin F."/>
            <person name="Nordberg H.P."/>
            <person name="Cantor M.N."/>
            <person name="Hua S.X."/>
        </authorList>
    </citation>
    <scope>NUCLEOTIDE SEQUENCE [LARGE SCALE GENOMIC DNA]</scope>
    <source>
        <strain evidence="2 3">Marx 270</strain>
    </source>
</reference>
<dbReference type="EMBL" id="KN832000">
    <property type="protein sequence ID" value="KIN99937.1"/>
    <property type="molecule type" value="Genomic_DNA"/>
</dbReference>
<dbReference type="AlphaFoldDB" id="A0A0C3ISR3"/>
<evidence type="ECO:0000256" key="1">
    <source>
        <dbReference type="SAM" id="MobiDB-lite"/>
    </source>
</evidence>
<dbReference type="HOGENOM" id="CLU_2980098_0_0_1"/>
<feature type="compositionally biased region" description="Basic residues" evidence="1">
    <location>
        <begin position="14"/>
        <end position="24"/>
    </location>
</feature>
<protein>
    <submittedName>
        <fullName evidence="2">Uncharacterized protein</fullName>
    </submittedName>
</protein>
<keyword evidence="3" id="KW-1185">Reference proteome</keyword>
<organism evidence="2 3">
    <name type="scientific">Pisolithus tinctorius Marx 270</name>
    <dbReference type="NCBI Taxonomy" id="870435"/>
    <lineage>
        <taxon>Eukaryota</taxon>
        <taxon>Fungi</taxon>
        <taxon>Dikarya</taxon>
        <taxon>Basidiomycota</taxon>
        <taxon>Agaricomycotina</taxon>
        <taxon>Agaricomycetes</taxon>
        <taxon>Agaricomycetidae</taxon>
        <taxon>Boletales</taxon>
        <taxon>Sclerodermatineae</taxon>
        <taxon>Pisolithaceae</taxon>
        <taxon>Pisolithus</taxon>
    </lineage>
</organism>
<feature type="region of interest" description="Disordered" evidence="1">
    <location>
        <begin position="1"/>
        <end position="58"/>
    </location>
</feature>